<dbReference type="Proteomes" id="UP000291343">
    <property type="component" value="Unassembled WGS sequence"/>
</dbReference>
<protein>
    <submittedName>
        <fullName evidence="1">Uncharacterized protein</fullName>
    </submittedName>
</protein>
<dbReference type="OrthoDB" id="10014237at2759"/>
<comment type="caution">
    <text evidence="1">The sequence shown here is derived from an EMBL/GenBank/DDBJ whole genome shotgun (WGS) entry which is preliminary data.</text>
</comment>
<accession>A0A482XDN0</accession>
<name>A0A482XDN0_LAOST</name>
<evidence type="ECO:0000313" key="2">
    <source>
        <dbReference type="Proteomes" id="UP000291343"/>
    </source>
</evidence>
<reference evidence="1 2" key="1">
    <citation type="journal article" date="2017" name="Gigascience">
        <title>Genome sequence of the small brown planthopper, Laodelphax striatellus.</title>
        <authorList>
            <person name="Zhu J."/>
            <person name="Jiang F."/>
            <person name="Wang X."/>
            <person name="Yang P."/>
            <person name="Bao Y."/>
            <person name="Zhao W."/>
            <person name="Wang W."/>
            <person name="Lu H."/>
            <person name="Wang Q."/>
            <person name="Cui N."/>
            <person name="Li J."/>
            <person name="Chen X."/>
            <person name="Luo L."/>
            <person name="Yu J."/>
            <person name="Kang L."/>
            <person name="Cui F."/>
        </authorList>
    </citation>
    <scope>NUCLEOTIDE SEQUENCE [LARGE SCALE GENOMIC DNA]</scope>
    <source>
        <strain evidence="1">Lst14</strain>
    </source>
</reference>
<sequence>MKKRNTYSLKLIDELYSHVPAFTDLFDEETWYTFVLCFVAGTLVLSHTPLSFALLGTGRPAVTVAGCSLVFYRRYDVVGVCARTHSIQCASPHWNVDGQK</sequence>
<dbReference type="STRING" id="195883.A0A482XDN0"/>
<dbReference type="InParanoid" id="A0A482XDN0"/>
<dbReference type="EMBL" id="QKKF02012754">
    <property type="protein sequence ID" value="RZF43421.1"/>
    <property type="molecule type" value="Genomic_DNA"/>
</dbReference>
<dbReference type="AlphaFoldDB" id="A0A482XDN0"/>
<proteinExistence type="predicted"/>
<evidence type="ECO:0000313" key="1">
    <source>
        <dbReference type="EMBL" id="RZF43421.1"/>
    </source>
</evidence>
<keyword evidence="2" id="KW-1185">Reference proteome</keyword>
<organism evidence="1 2">
    <name type="scientific">Laodelphax striatellus</name>
    <name type="common">Small brown planthopper</name>
    <name type="synonym">Delphax striatella</name>
    <dbReference type="NCBI Taxonomy" id="195883"/>
    <lineage>
        <taxon>Eukaryota</taxon>
        <taxon>Metazoa</taxon>
        <taxon>Ecdysozoa</taxon>
        <taxon>Arthropoda</taxon>
        <taxon>Hexapoda</taxon>
        <taxon>Insecta</taxon>
        <taxon>Pterygota</taxon>
        <taxon>Neoptera</taxon>
        <taxon>Paraneoptera</taxon>
        <taxon>Hemiptera</taxon>
        <taxon>Auchenorrhyncha</taxon>
        <taxon>Fulgoroidea</taxon>
        <taxon>Delphacidae</taxon>
        <taxon>Criomorphinae</taxon>
        <taxon>Laodelphax</taxon>
    </lineage>
</organism>
<gene>
    <name evidence="1" type="ORF">LSTR_LSTR001682</name>
</gene>